<comment type="caution">
    <text evidence="2">The sequence shown here is derived from an EMBL/GenBank/DDBJ whole genome shotgun (WGS) entry which is preliminary data.</text>
</comment>
<reference evidence="2" key="1">
    <citation type="submission" date="2023-03" db="EMBL/GenBank/DDBJ databases">
        <title>Massive genome expansion in bonnet fungi (Mycena s.s.) driven by repeated elements and novel gene families across ecological guilds.</title>
        <authorList>
            <consortium name="Lawrence Berkeley National Laboratory"/>
            <person name="Harder C.B."/>
            <person name="Miyauchi S."/>
            <person name="Viragh M."/>
            <person name="Kuo A."/>
            <person name="Thoen E."/>
            <person name="Andreopoulos B."/>
            <person name="Lu D."/>
            <person name="Skrede I."/>
            <person name="Drula E."/>
            <person name="Henrissat B."/>
            <person name="Morin E."/>
            <person name="Kohler A."/>
            <person name="Barry K."/>
            <person name="LaButti K."/>
            <person name="Morin E."/>
            <person name="Salamov A."/>
            <person name="Lipzen A."/>
            <person name="Mereny Z."/>
            <person name="Hegedus B."/>
            <person name="Baldrian P."/>
            <person name="Stursova M."/>
            <person name="Weitz H."/>
            <person name="Taylor A."/>
            <person name="Grigoriev I.V."/>
            <person name="Nagy L.G."/>
            <person name="Martin F."/>
            <person name="Kauserud H."/>
        </authorList>
    </citation>
    <scope>NUCLEOTIDE SEQUENCE</scope>
    <source>
        <strain evidence="2">CBHHK002</strain>
    </source>
</reference>
<feature type="transmembrane region" description="Helical" evidence="1">
    <location>
        <begin position="370"/>
        <end position="391"/>
    </location>
</feature>
<accession>A0AAD7AJF2</accession>
<evidence type="ECO:0000313" key="2">
    <source>
        <dbReference type="EMBL" id="KAJ7360724.1"/>
    </source>
</evidence>
<keyword evidence="1" id="KW-1133">Transmembrane helix</keyword>
<dbReference type="PANTHER" id="PTHR35043:SF7">
    <property type="entry name" value="TRANSCRIPTION FACTOR DOMAIN-CONTAINING PROTEIN"/>
    <property type="match status" value="1"/>
</dbReference>
<dbReference type="EMBL" id="JARIHO010000005">
    <property type="protein sequence ID" value="KAJ7360724.1"/>
    <property type="molecule type" value="Genomic_DNA"/>
</dbReference>
<evidence type="ECO:0000256" key="1">
    <source>
        <dbReference type="SAM" id="Phobius"/>
    </source>
</evidence>
<dbReference type="AlphaFoldDB" id="A0AAD7AJF2"/>
<keyword evidence="3" id="KW-1185">Reference proteome</keyword>
<dbReference type="Proteomes" id="UP001218218">
    <property type="component" value="Unassembled WGS sequence"/>
</dbReference>
<gene>
    <name evidence="2" type="ORF">DFH08DRAFT_951382</name>
</gene>
<feature type="transmembrane region" description="Helical" evidence="1">
    <location>
        <begin position="202"/>
        <end position="223"/>
    </location>
</feature>
<dbReference type="PANTHER" id="PTHR35043">
    <property type="entry name" value="TRANSCRIPTION FACTOR DOMAIN-CONTAINING PROTEIN"/>
    <property type="match status" value="1"/>
</dbReference>
<sequence>MPVITQYPVLAIAPVALDTCDNIYDCRTLRDIIGGCLSTILLCTWVSLHLNVPPLRPRRLPEQHIVSQGFFAPLRKIICPIVHAIPLKKIEMMLLALIAPELMMGFAARQYIVARWFSTKYSGVSRTHGFFFAMGGFVTRDGHHPIVTKKQLLQYIEGIKEITEEDIVEKSKGDNLSKAWTFVQVGWFSAKYFARVKEHLPMLVLETATFAFALIYGCTWWFWRKKPQDVSEAIRIDLVFPAPGSDQTHHVQVEDDPPKQDSDVVTPVNNIRVKPLDDSLAEKWPPATETFHRHFVAGVGHRLNAIVFGKYQNFDPMASDSVPSFWAIPVGEEPTNLPSVLGCQILCASLFGGVHCCAWNARFPSIIEMWMWRGSAALITGFPPLCFLLLGISNTFDHGSVRRGVFTYTNYGLIALYIVARVALLILPFMTLRSSSPRTFVDADWTAIF</sequence>
<name>A0AAD7AJF2_9AGAR</name>
<organism evidence="2 3">
    <name type="scientific">Mycena albidolilacea</name>
    <dbReference type="NCBI Taxonomy" id="1033008"/>
    <lineage>
        <taxon>Eukaryota</taxon>
        <taxon>Fungi</taxon>
        <taxon>Dikarya</taxon>
        <taxon>Basidiomycota</taxon>
        <taxon>Agaricomycotina</taxon>
        <taxon>Agaricomycetes</taxon>
        <taxon>Agaricomycetidae</taxon>
        <taxon>Agaricales</taxon>
        <taxon>Marasmiineae</taxon>
        <taxon>Mycenaceae</taxon>
        <taxon>Mycena</taxon>
    </lineage>
</organism>
<protein>
    <submittedName>
        <fullName evidence="2">Uncharacterized protein</fullName>
    </submittedName>
</protein>
<keyword evidence="1" id="KW-0812">Transmembrane</keyword>
<keyword evidence="1" id="KW-0472">Membrane</keyword>
<proteinExistence type="predicted"/>
<feature type="transmembrane region" description="Helical" evidence="1">
    <location>
        <begin position="411"/>
        <end position="430"/>
    </location>
</feature>
<evidence type="ECO:0000313" key="3">
    <source>
        <dbReference type="Proteomes" id="UP001218218"/>
    </source>
</evidence>